<gene>
    <name evidence="3" type="ORF">APLA_LOCUS7667</name>
    <name evidence="2" type="ORF">APLA_LOCUS851</name>
</gene>
<dbReference type="OrthoDB" id="26970at2759"/>
<name>A0A8S1A407_ARCPL</name>
<dbReference type="GO" id="GO:0001042">
    <property type="term" value="F:RNA polymerase I core binding"/>
    <property type="evidence" value="ECO:0007669"/>
    <property type="project" value="TreeGrafter"/>
</dbReference>
<evidence type="ECO:0000313" key="3">
    <source>
        <dbReference type="EMBL" id="CAB3239119.1"/>
    </source>
</evidence>
<dbReference type="GO" id="GO:0006361">
    <property type="term" value="P:transcription initiation at RNA polymerase I promoter"/>
    <property type="evidence" value="ECO:0007669"/>
    <property type="project" value="InterPro"/>
</dbReference>
<evidence type="ECO:0000313" key="2">
    <source>
        <dbReference type="EMBL" id="CAB3221481.1"/>
    </source>
</evidence>
<dbReference type="PANTHER" id="PTHR12790">
    <property type="entry name" value="TRANSCRIPTION INITIATION FACTOR IA RRN3"/>
    <property type="match status" value="1"/>
</dbReference>
<dbReference type="PANTHER" id="PTHR12790:SF0">
    <property type="entry name" value="RNA POLYMERASE I-SPECIFIC TRANSCRIPTION INITIATION FACTOR RRN3-RELATED"/>
    <property type="match status" value="1"/>
</dbReference>
<evidence type="ECO:0000256" key="1">
    <source>
        <dbReference type="ARBA" id="ARBA00010098"/>
    </source>
</evidence>
<dbReference type="EMBL" id="CADEBD010000045">
    <property type="protein sequence ID" value="CAB3221481.1"/>
    <property type="molecule type" value="Genomic_DNA"/>
</dbReference>
<dbReference type="GO" id="GO:0005634">
    <property type="term" value="C:nucleus"/>
    <property type="evidence" value="ECO:0007669"/>
    <property type="project" value="TreeGrafter"/>
</dbReference>
<comment type="caution">
    <text evidence="3">The sequence shown here is derived from an EMBL/GenBank/DDBJ whole genome shotgun (WGS) entry which is preliminary data.</text>
</comment>
<dbReference type="AlphaFoldDB" id="A0A8S1A407"/>
<evidence type="ECO:0008006" key="6">
    <source>
        <dbReference type="Google" id="ProtNLM"/>
    </source>
</evidence>
<organism evidence="3 4">
    <name type="scientific">Arctia plantaginis</name>
    <name type="common">Wood tiger moth</name>
    <name type="synonym">Phalaena plantaginis</name>
    <dbReference type="NCBI Taxonomy" id="874455"/>
    <lineage>
        <taxon>Eukaryota</taxon>
        <taxon>Metazoa</taxon>
        <taxon>Ecdysozoa</taxon>
        <taxon>Arthropoda</taxon>
        <taxon>Hexapoda</taxon>
        <taxon>Insecta</taxon>
        <taxon>Pterygota</taxon>
        <taxon>Neoptera</taxon>
        <taxon>Endopterygota</taxon>
        <taxon>Lepidoptera</taxon>
        <taxon>Glossata</taxon>
        <taxon>Ditrysia</taxon>
        <taxon>Noctuoidea</taxon>
        <taxon>Erebidae</taxon>
        <taxon>Arctiinae</taxon>
        <taxon>Arctia</taxon>
    </lineage>
</organism>
<comment type="similarity">
    <text evidence="1">Belongs to the RRN3 family.</text>
</comment>
<dbReference type="Pfam" id="PF05327">
    <property type="entry name" value="RRN3"/>
    <property type="match status" value="1"/>
</dbReference>
<dbReference type="GO" id="GO:0001181">
    <property type="term" value="F:RNA polymerase I general transcription initiation factor activity"/>
    <property type="evidence" value="ECO:0007669"/>
    <property type="project" value="InterPro"/>
</dbReference>
<dbReference type="InterPro" id="IPR007991">
    <property type="entry name" value="RNA_pol_I_trans_ini_fac_RRN3"/>
</dbReference>
<evidence type="ECO:0000313" key="5">
    <source>
        <dbReference type="Proteomes" id="UP000494256"/>
    </source>
</evidence>
<protein>
    <recommendedName>
        <fullName evidence="6">RNA polymerase I-specific transcription initiation factor RRN3</fullName>
    </recommendedName>
</protein>
<evidence type="ECO:0000313" key="4">
    <source>
        <dbReference type="Proteomes" id="UP000494106"/>
    </source>
</evidence>
<accession>A0A8S1A407</accession>
<dbReference type="Proteomes" id="UP000494106">
    <property type="component" value="Unassembled WGS sequence"/>
</dbReference>
<reference evidence="4 5" key="1">
    <citation type="submission" date="2020-04" db="EMBL/GenBank/DDBJ databases">
        <authorList>
            <person name="Wallbank WR R."/>
            <person name="Pardo Diaz C."/>
            <person name="Kozak K."/>
            <person name="Martin S."/>
            <person name="Jiggins C."/>
            <person name="Moest M."/>
            <person name="Warren A I."/>
            <person name="Byers J.R.P. K."/>
            <person name="Montejo-Kovacevich G."/>
            <person name="Yen C E."/>
        </authorList>
    </citation>
    <scope>NUCLEOTIDE SEQUENCE [LARGE SCALE GENOMIC DNA]</scope>
</reference>
<dbReference type="EMBL" id="CADEBC010000502">
    <property type="protein sequence ID" value="CAB3239119.1"/>
    <property type="molecule type" value="Genomic_DNA"/>
</dbReference>
<dbReference type="Proteomes" id="UP000494256">
    <property type="component" value="Unassembled WGS sequence"/>
</dbReference>
<keyword evidence="4" id="KW-1185">Reference proteome</keyword>
<sequence>MAVATPKSVASLMQKTLERQAAVARMKLRFSKNQVKEILTNYVNKNISGPYLELVKVLRDYPLNDDNFRIVFDDSLSCVVLLGRDLDKYIDVVCSIEWVSRSEDLVNLYKKFVLDLVTAHTYHCPRVMMRLVYTFKADGVNWDDSPPAELLRQWSNVHEIIGHIVAIMPMTSDLLMHTLMEQFPYYKVGCYVNRAYVYNAIWMSKYLPALREQIMSAIINRMIEMDVNVVENEKNKIQSDMMFEMETDTLDEISETLDYCMLEVLKWLEDERAPILNILCNVFERLILPTYGIRHVQFLLLYTISINQQCADRILNNLWMVAAGLQGVSPGALTTRRTSASHLSGLLARSVRVPNSRLIHYLRSMAEWCHSYITATQESTTASDNLKAHGAFHAICHAIFYLVAFKHHLLFASKENVNFVESLNLPRLVTCPLNPLRTCPPQVTRAFSSVTRQHQVVYCQAIIEKNARHTLQAASVMQYDEWFPYDPYNLPRSGKIIWPLCIDYKDWLKDGDDETQYTSMKRKLEAEDDDFLVSASPNQLLASSLSNSISPGFRTSENIFI</sequence>
<proteinExistence type="inferred from homology"/>